<reference evidence="2" key="1">
    <citation type="submission" date="2025-08" db="UniProtKB">
        <authorList>
            <consortium name="Ensembl"/>
        </authorList>
    </citation>
    <scope>IDENTIFICATION</scope>
</reference>
<dbReference type="Ensembl" id="ENSPCLT00000030107.1">
    <property type="protein sequence ID" value="ENSPCLP00000021701.1"/>
    <property type="gene ID" value="ENSPCLG00000019109.1"/>
</dbReference>
<keyword evidence="3" id="KW-1185">Reference proteome</keyword>
<dbReference type="Gene3D" id="3.60.15.10">
    <property type="entry name" value="Ribonuclease Z/Hydroxyacylglutathione hydrolase-like"/>
    <property type="match status" value="1"/>
</dbReference>
<organism evidence="2 3">
    <name type="scientific">Phasianus colchicus</name>
    <name type="common">Common pheasant</name>
    <dbReference type="NCBI Taxonomy" id="9054"/>
    <lineage>
        <taxon>Eukaryota</taxon>
        <taxon>Metazoa</taxon>
        <taxon>Chordata</taxon>
        <taxon>Craniata</taxon>
        <taxon>Vertebrata</taxon>
        <taxon>Euteleostomi</taxon>
        <taxon>Archelosauria</taxon>
        <taxon>Archosauria</taxon>
        <taxon>Dinosauria</taxon>
        <taxon>Saurischia</taxon>
        <taxon>Theropoda</taxon>
        <taxon>Coelurosauria</taxon>
        <taxon>Aves</taxon>
        <taxon>Neognathae</taxon>
        <taxon>Galloanserae</taxon>
        <taxon>Galliformes</taxon>
        <taxon>Phasianidae</taxon>
        <taxon>Phasianinae</taxon>
        <taxon>Phasianus</taxon>
    </lineage>
</organism>
<dbReference type="InterPro" id="IPR051682">
    <property type="entry name" value="Mito_Persulfide_Diox"/>
</dbReference>
<accession>A0A669R2V3</accession>
<feature type="region of interest" description="Disordered" evidence="1">
    <location>
        <begin position="1"/>
        <end position="27"/>
    </location>
</feature>
<evidence type="ECO:0000313" key="2">
    <source>
        <dbReference type="Ensembl" id="ENSPCLP00000021701.1"/>
    </source>
</evidence>
<dbReference type="GO" id="GO:0006749">
    <property type="term" value="P:glutathione metabolic process"/>
    <property type="evidence" value="ECO:0007669"/>
    <property type="project" value="TreeGrafter"/>
</dbReference>
<evidence type="ECO:0000313" key="3">
    <source>
        <dbReference type="Proteomes" id="UP000472261"/>
    </source>
</evidence>
<reference evidence="2" key="2">
    <citation type="submission" date="2025-09" db="UniProtKB">
        <authorList>
            <consortium name="Ensembl"/>
        </authorList>
    </citation>
    <scope>IDENTIFICATION</scope>
</reference>
<proteinExistence type="predicted"/>
<dbReference type="InterPro" id="IPR036866">
    <property type="entry name" value="RibonucZ/Hydroxyglut_hydro"/>
</dbReference>
<evidence type="ECO:0008006" key="4">
    <source>
        <dbReference type="Google" id="ProtNLM"/>
    </source>
</evidence>
<dbReference type="PANTHER" id="PTHR43084">
    <property type="entry name" value="PERSULFIDE DIOXYGENASE ETHE1"/>
    <property type="match status" value="1"/>
</dbReference>
<feature type="region of interest" description="Disordered" evidence="1">
    <location>
        <begin position="73"/>
        <end position="92"/>
    </location>
</feature>
<name>A0A669R2V3_PHACC</name>
<dbReference type="GO" id="GO:0005739">
    <property type="term" value="C:mitochondrion"/>
    <property type="evidence" value="ECO:0007669"/>
    <property type="project" value="TreeGrafter"/>
</dbReference>
<protein>
    <recommendedName>
        <fullName evidence="4">ETHE1 persulfide dioxygenase</fullName>
    </recommendedName>
</protein>
<dbReference type="GO" id="GO:0050313">
    <property type="term" value="F:sulfur dioxygenase activity"/>
    <property type="evidence" value="ECO:0007669"/>
    <property type="project" value="TreeGrafter"/>
</dbReference>
<dbReference type="PANTHER" id="PTHR43084:SF1">
    <property type="entry name" value="PERSULFIDE DIOXYGENASE ETHE1, MITOCHONDRIAL"/>
    <property type="match status" value="1"/>
</dbReference>
<dbReference type="GO" id="GO:0070813">
    <property type="term" value="P:hydrogen sulfide metabolic process"/>
    <property type="evidence" value="ECO:0007669"/>
    <property type="project" value="TreeGrafter"/>
</dbReference>
<sequence>QSTFTSFKRRRSFSPRRSPSLPPPQLFEPRSCTYTYILADEATRDAVIIDPVLETVPRDRRLLKELGLTLRYAGGHREGPAGRVRPEVGESE</sequence>
<dbReference type="Proteomes" id="UP000472261">
    <property type="component" value="Unplaced"/>
</dbReference>
<feature type="compositionally biased region" description="Basic and acidic residues" evidence="1">
    <location>
        <begin position="75"/>
        <end position="92"/>
    </location>
</feature>
<dbReference type="AlphaFoldDB" id="A0A669R2V3"/>
<evidence type="ECO:0000256" key="1">
    <source>
        <dbReference type="SAM" id="MobiDB-lite"/>
    </source>
</evidence>